<dbReference type="Proteomes" id="UP000236630">
    <property type="component" value="Unassembled WGS sequence"/>
</dbReference>
<name>A0A2H5QSM8_CITUN</name>
<protein>
    <submittedName>
        <fullName evidence="1">Uncharacterized protein</fullName>
    </submittedName>
</protein>
<comment type="caution">
    <text evidence="1">The sequence shown here is derived from an EMBL/GenBank/DDBJ whole genome shotgun (WGS) entry which is preliminary data.</text>
</comment>
<organism evidence="1 2">
    <name type="scientific">Citrus unshiu</name>
    <name type="common">Satsuma mandarin</name>
    <name type="synonym">Citrus nobilis var. unshiu</name>
    <dbReference type="NCBI Taxonomy" id="55188"/>
    <lineage>
        <taxon>Eukaryota</taxon>
        <taxon>Viridiplantae</taxon>
        <taxon>Streptophyta</taxon>
        <taxon>Embryophyta</taxon>
        <taxon>Tracheophyta</taxon>
        <taxon>Spermatophyta</taxon>
        <taxon>Magnoliopsida</taxon>
        <taxon>eudicotyledons</taxon>
        <taxon>Gunneridae</taxon>
        <taxon>Pentapetalae</taxon>
        <taxon>rosids</taxon>
        <taxon>malvids</taxon>
        <taxon>Sapindales</taxon>
        <taxon>Rutaceae</taxon>
        <taxon>Aurantioideae</taxon>
        <taxon>Citrus</taxon>
    </lineage>
</organism>
<sequence>MNPFLWSQSIMKDFVLSRTLSVTGLEVFSRHRSCLADIPGGLPGTDQQGLHSIPLTNWGLPPILIHLLVHIQVKENGTYLEIYLSY</sequence>
<dbReference type="AlphaFoldDB" id="A0A2H5QSM8"/>
<evidence type="ECO:0000313" key="1">
    <source>
        <dbReference type="EMBL" id="GAY67618.1"/>
    </source>
</evidence>
<keyword evidence="2" id="KW-1185">Reference proteome</keyword>
<evidence type="ECO:0000313" key="2">
    <source>
        <dbReference type="Proteomes" id="UP000236630"/>
    </source>
</evidence>
<reference evidence="1 2" key="1">
    <citation type="journal article" date="2017" name="Front. Genet.">
        <title>Draft sequencing of the heterozygous diploid genome of Satsuma (Citrus unshiu Marc.) using a hybrid assembly approach.</title>
        <authorList>
            <person name="Shimizu T."/>
            <person name="Tanizawa Y."/>
            <person name="Mochizuki T."/>
            <person name="Nagasaki H."/>
            <person name="Yoshioka T."/>
            <person name="Toyoda A."/>
            <person name="Fujiyama A."/>
            <person name="Kaminuma E."/>
            <person name="Nakamura Y."/>
        </authorList>
    </citation>
    <scope>NUCLEOTIDE SEQUENCE [LARGE SCALE GENOMIC DNA]</scope>
    <source>
        <strain evidence="2">cv. Miyagawa wase</strain>
    </source>
</reference>
<dbReference type="EMBL" id="BDQV01000736">
    <property type="protein sequence ID" value="GAY67618.1"/>
    <property type="molecule type" value="Genomic_DNA"/>
</dbReference>
<proteinExistence type="predicted"/>
<gene>
    <name evidence="1" type="ORF">CUMW_258000</name>
</gene>
<accession>A0A2H5QSM8</accession>